<dbReference type="PANTHER" id="PTHR11709">
    <property type="entry name" value="MULTI-COPPER OXIDASE"/>
    <property type="match status" value="1"/>
</dbReference>
<comment type="similarity">
    <text evidence="4 13">Belongs to the multicopper oxidase family.</text>
</comment>
<comment type="function">
    <text evidence="2 13">Lignin degradation and detoxification of lignin-derived products.</text>
</comment>
<dbReference type="InterPro" id="IPR034285">
    <property type="entry name" value="CuRO_2_LCC"/>
</dbReference>
<dbReference type="AlphaFoldDB" id="A0A8J5H5N3"/>
<dbReference type="Gene3D" id="2.60.40.420">
    <property type="entry name" value="Cupredoxins - blue copper proteins"/>
    <property type="match status" value="3"/>
</dbReference>
<dbReference type="Pfam" id="PF07732">
    <property type="entry name" value="Cu-oxidase_3"/>
    <property type="match status" value="1"/>
</dbReference>
<dbReference type="Pfam" id="PF07731">
    <property type="entry name" value="Cu-oxidase_2"/>
    <property type="match status" value="1"/>
</dbReference>
<keyword evidence="9 13" id="KW-0677">Repeat</keyword>
<keyword evidence="19" id="KW-1185">Reference proteome</keyword>
<reference evidence="18 19" key="1">
    <citation type="submission" date="2020-08" db="EMBL/GenBank/DDBJ databases">
        <title>Plant Genome Project.</title>
        <authorList>
            <person name="Zhang R.-G."/>
        </authorList>
    </citation>
    <scope>NUCLEOTIDE SEQUENCE [LARGE SCALE GENOMIC DNA]</scope>
    <source>
        <tissue evidence="18">Rhizome</tissue>
    </source>
</reference>
<keyword evidence="10 13" id="KW-0560">Oxidoreductase</keyword>
<comment type="subcellular location">
    <subcellularLocation>
        <location evidence="3 13">Secreted</location>
        <location evidence="3 13">Extracellular space</location>
        <location evidence="3 13">Apoplast</location>
    </subcellularLocation>
</comment>
<dbReference type="PROSITE" id="PS00080">
    <property type="entry name" value="MULTICOPPER_OXIDASE2"/>
    <property type="match status" value="1"/>
</dbReference>
<keyword evidence="7 13" id="KW-0964">Secreted</keyword>
<keyword evidence="11 13" id="KW-0186">Copper</keyword>
<evidence type="ECO:0000259" key="16">
    <source>
        <dbReference type="Pfam" id="PF07731"/>
    </source>
</evidence>
<comment type="catalytic activity">
    <reaction evidence="1 13">
        <text>4 hydroquinone + O2 = 4 benzosemiquinone + 2 H2O</text>
        <dbReference type="Rhea" id="RHEA:11276"/>
        <dbReference type="ChEBI" id="CHEBI:15377"/>
        <dbReference type="ChEBI" id="CHEBI:15379"/>
        <dbReference type="ChEBI" id="CHEBI:17594"/>
        <dbReference type="ChEBI" id="CHEBI:17977"/>
        <dbReference type="EC" id="1.10.3.2"/>
    </reaction>
</comment>
<dbReference type="GO" id="GO:0048046">
    <property type="term" value="C:apoplast"/>
    <property type="evidence" value="ECO:0007669"/>
    <property type="project" value="UniProtKB-SubCell"/>
</dbReference>
<protein>
    <recommendedName>
        <fullName evidence="5 13">Laccase</fullName>
        <ecNumber evidence="5 13">1.10.3.2</ecNumber>
    </recommendedName>
    <alternativeName>
        <fullName evidence="13">Benzenediol:oxygen oxidoreductase</fullName>
    </alternativeName>
    <alternativeName>
        <fullName evidence="13">Diphenol oxidase</fullName>
    </alternativeName>
    <alternativeName>
        <fullName evidence="13">Urishiol oxidase</fullName>
    </alternativeName>
</protein>
<evidence type="ECO:0000256" key="9">
    <source>
        <dbReference type="ARBA" id="ARBA00022737"/>
    </source>
</evidence>
<feature type="domain" description="Plastocyanin-like" evidence="17">
    <location>
        <begin position="64"/>
        <end position="178"/>
    </location>
</feature>
<evidence type="ECO:0000256" key="4">
    <source>
        <dbReference type="ARBA" id="ARBA00010609"/>
    </source>
</evidence>
<feature type="region of interest" description="Disordered" evidence="14">
    <location>
        <begin position="1"/>
        <end position="55"/>
    </location>
</feature>
<dbReference type="CDD" id="cd13897">
    <property type="entry name" value="CuRO_3_LCC_plant"/>
    <property type="match status" value="1"/>
</dbReference>
<comment type="cofactor">
    <cofactor evidence="13">
        <name>Cu cation</name>
        <dbReference type="ChEBI" id="CHEBI:23378"/>
    </cofactor>
    <text evidence="13">Binds 4 Cu cations per monomer.</text>
</comment>
<sequence length="603" mass="66732">MAARGQMMARLARRDSDRPRDAATGHVTPRAARRRREIGKKGDAGRSGKKEGLEREWLTSPEKVRNLTVSRLCERRVITAVNGKLPGPTIWVREGDTLLVHVVNLSPYDITIHWHGVLQKQSGWADGPNMITQCPIRPGGSYTYRFNVSGQEGTLWWHAHTSFLRATVHGALIIRPRNHSFPFRQPHRQVPILLGEWWNADVGDLEKQAFLTGGGIVNISNAFTINGKPGHLYTRCKNHTYKLEVVAGKTYLLRIINSAVNSELFFKIAGHAFTVVAVDASYTKPYDTDVVVIAPGQTVDALMVTDAPSARYYMASQPYFSSLNGPPSFDSTTATAIVRYADADDAPPEMPRMPAFNDTPTAHRFYTNLTGLRRPGTPTVPLEAEEHMFVTVGLGVLACEPTQVVCNRSRGTLGASMNNVSFRFPTSMSLLEAHFSGFHEAEYQPDFPDHPPAMFDFTNNSLNTDPRLAPLLHTQRGTKVKKVKYNATVEMVLQNTAFVGTENHPLHLHGFNFFVLAQGFGNYNATTARSRYNLVDPQVRNTIGVPAGGWAVIRFVANNPGVWIMHCHLEQHVPLGLATVFVVEDGTTPDSILPPPPPDFPAC</sequence>
<evidence type="ECO:0000313" key="18">
    <source>
        <dbReference type="EMBL" id="KAG6517064.1"/>
    </source>
</evidence>
<comment type="caution">
    <text evidence="18">The sequence shown here is derived from an EMBL/GenBank/DDBJ whole genome shotgun (WGS) entry which is preliminary data.</text>
</comment>
<evidence type="ECO:0000313" key="19">
    <source>
        <dbReference type="Proteomes" id="UP000734854"/>
    </source>
</evidence>
<evidence type="ECO:0000256" key="5">
    <source>
        <dbReference type="ARBA" id="ARBA00012297"/>
    </source>
</evidence>
<evidence type="ECO:0000259" key="17">
    <source>
        <dbReference type="Pfam" id="PF07732"/>
    </source>
</evidence>
<feature type="domain" description="Plastocyanin-like" evidence="15">
    <location>
        <begin position="189"/>
        <end position="341"/>
    </location>
</feature>
<dbReference type="InterPro" id="IPR001117">
    <property type="entry name" value="Cu-oxidase_2nd"/>
</dbReference>
<dbReference type="SUPFAM" id="SSF49503">
    <property type="entry name" value="Cupredoxins"/>
    <property type="match status" value="3"/>
</dbReference>
<gene>
    <name evidence="18" type="ORF">ZIOFF_020443</name>
</gene>
<dbReference type="GO" id="GO:0046274">
    <property type="term" value="P:lignin catabolic process"/>
    <property type="evidence" value="ECO:0007669"/>
    <property type="project" value="UniProtKB-KW"/>
</dbReference>
<evidence type="ECO:0000256" key="6">
    <source>
        <dbReference type="ARBA" id="ARBA00022523"/>
    </source>
</evidence>
<dbReference type="EC" id="1.10.3.2" evidence="5 13"/>
<evidence type="ECO:0000256" key="7">
    <source>
        <dbReference type="ARBA" id="ARBA00022525"/>
    </source>
</evidence>
<keyword evidence="8 13" id="KW-0479">Metal-binding</keyword>
<evidence type="ECO:0000259" key="15">
    <source>
        <dbReference type="Pfam" id="PF00394"/>
    </source>
</evidence>
<evidence type="ECO:0000256" key="13">
    <source>
        <dbReference type="RuleBase" id="RU361119"/>
    </source>
</evidence>
<dbReference type="InterPro" id="IPR034289">
    <property type="entry name" value="CuRO_3_LCC"/>
</dbReference>
<proteinExistence type="inferred from homology"/>
<feature type="compositionally biased region" description="Basic and acidic residues" evidence="14">
    <location>
        <begin position="39"/>
        <end position="55"/>
    </location>
</feature>
<dbReference type="InterPro" id="IPR011706">
    <property type="entry name" value="Cu-oxidase_C"/>
</dbReference>
<dbReference type="PANTHER" id="PTHR11709:SF9">
    <property type="entry name" value="LACCASE-7"/>
    <property type="match status" value="1"/>
</dbReference>
<dbReference type="CDD" id="cd13875">
    <property type="entry name" value="CuRO_2_LCC_plant"/>
    <property type="match status" value="1"/>
</dbReference>
<name>A0A8J5H5N3_ZINOF</name>
<evidence type="ECO:0000256" key="2">
    <source>
        <dbReference type="ARBA" id="ARBA00002075"/>
    </source>
</evidence>
<keyword evidence="6 13" id="KW-0052">Apoplast</keyword>
<dbReference type="Proteomes" id="UP000734854">
    <property type="component" value="Unassembled WGS sequence"/>
</dbReference>
<evidence type="ECO:0000256" key="3">
    <source>
        <dbReference type="ARBA" id="ARBA00004271"/>
    </source>
</evidence>
<dbReference type="GO" id="GO:0005507">
    <property type="term" value="F:copper ion binding"/>
    <property type="evidence" value="ECO:0007669"/>
    <property type="project" value="InterPro"/>
</dbReference>
<evidence type="ECO:0000256" key="1">
    <source>
        <dbReference type="ARBA" id="ARBA00000349"/>
    </source>
</evidence>
<feature type="domain" description="Plastocyanin-like" evidence="16">
    <location>
        <begin position="447"/>
        <end position="585"/>
    </location>
</feature>
<evidence type="ECO:0000256" key="11">
    <source>
        <dbReference type="ARBA" id="ARBA00023008"/>
    </source>
</evidence>
<organism evidence="18 19">
    <name type="scientific">Zingiber officinale</name>
    <name type="common">Ginger</name>
    <name type="synonym">Amomum zingiber</name>
    <dbReference type="NCBI Taxonomy" id="94328"/>
    <lineage>
        <taxon>Eukaryota</taxon>
        <taxon>Viridiplantae</taxon>
        <taxon>Streptophyta</taxon>
        <taxon>Embryophyta</taxon>
        <taxon>Tracheophyta</taxon>
        <taxon>Spermatophyta</taxon>
        <taxon>Magnoliopsida</taxon>
        <taxon>Liliopsida</taxon>
        <taxon>Zingiberales</taxon>
        <taxon>Zingiberaceae</taxon>
        <taxon>Zingiber</taxon>
    </lineage>
</organism>
<dbReference type="EMBL" id="JACMSC010000006">
    <property type="protein sequence ID" value="KAG6517064.1"/>
    <property type="molecule type" value="Genomic_DNA"/>
</dbReference>
<dbReference type="InterPro" id="IPR045087">
    <property type="entry name" value="Cu-oxidase_fam"/>
</dbReference>
<dbReference type="GO" id="GO:0052716">
    <property type="term" value="F:hydroquinone:oxygen oxidoreductase activity"/>
    <property type="evidence" value="ECO:0007669"/>
    <property type="project" value="UniProtKB-EC"/>
</dbReference>
<feature type="compositionally biased region" description="Basic and acidic residues" evidence="14">
    <location>
        <begin position="12"/>
        <end position="23"/>
    </location>
</feature>
<dbReference type="NCBIfam" id="TIGR03389">
    <property type="entry name" value="laccase"/>
    <property type="match status" value="1"/>
</dbReference>
<dbReference type="InterPro" id="IPR008972">
    <property type="entry name" value="Cupredoxin"/>
</dbReference>
<evidence type="ECO:0000256" key="8">
    <source>
        <dbReference type="ARBA" id="ARBA00022723"/>
    </source>
</evidence>
<keyword evidence="12 13" id="KW-0439">Lignin degradation</keyword>
<evidence type="ECO:0000256" key="12">
    <source>
        <dbReference type="ARBA" id="ARBA00023185"/>
    </source>
</evidence>
<dbReference type="InterPro" id="IPR034288">
    <property type="entry name" value="CuRO_1_LCC"/>
</dbReference>
<dbReference type="CDD" id="cd13849">
    <property type="entry name" value="CuRO_1_LCC_plant"/>
    <property type="match status" value="1"/>
</dbReference>
<evidence type="ECO:0000256" key="14">
    <source>
        <dbReference type="SAM" id="MobiDB-lite"/>
    </source>
</evidence>
<dbReference type="InterPro" id="IPR002355">
    <property type="entry name" value="Cu_oxidase_Cu_BS"/>
</dbReference>
<accession>A0A8J5H5N3</accession>
<evidence type="ECO:0000256" key="10">
    <source>
        <dbReference type="ARBA" id="ARBA00023002"/>
    </source>
</evidence>
<dbReference type="InterPro" id="IPR011707">
    <property type="entry name" value="Cu-oxidase-like_N"/>
</dbReference>
<dbReference type="InterPro" id="IPR017761">
    <property type="entry name" value="Laccase"/>
</dbReference>
<dbReference type="Pfam" id="PF00394">
    <property type="entry name" value="Cu-oxidase"/>
    <property type="match status" value="1"/>
</dbReference>